<evidence type="ECO:0000256" key="6">
    <source>
        <dbReference type="ARBA" id="ARBA00023204"/>
    </source>
</evidence>
<keyword evidence="13" id="KW-1185">Reference proteome</keyword>
<dbReference type="GO" id="GO:0005524">
    <property type="term" value="F:ATP binding"/>
    <property type="evidence" value="ECO:0007669"/>
    <property type="project" value="UniProtKB-UniRule"/>
</dbReference>
<dbReference type="InterPro" id="IPR036678">
    <property type="entry name" value="MutS_con_dom_sf"/>
</dbReference>
<dbReference type="SUPFAM" id="SSF52540">
    <property type="entry name" value="P-loop containing nucleoside triphosphate hydrolases"/>
    <property type="match status" value="1"/>
</dbReference>
<dbReference type="Proteomes" id="UP000607197">
    <property type="component" value="Unassembled WGS sequence"/>
</dbReference>
<feature type="domain" description="DNA mismatch repair proteins mutS family" evidence="11">
    <location>
        <begin position="699"/>
        <end position="715"/>
    </location>
</feature>
<dbReference type="Gene3D" id="3.40.1170.10">
    <property type="entry name" value="DNA repair protein MutS, domain I"/>
    <property type="match status" value="1"/>
</dbReference>
<dbReference type="GO" id="GO:0003684">
    <property type="term" value="F:damaged DNA binding"/>
    <property type="evidence" value="ECO:0007669"/>
    <property type="project" value="UniProtKB-UniRule"/>
</dbReference>
<keyword evidence="6 7" id="KW-0234">DNA repair</keyword>
<dbReference type="InterPro" id="IPR007861">
    <property type="entry name" value="DNA_mismatch_repair_MutS_clamp"/>
</dbReference>
<dbReference type="InterPro" id="IPR017261">
    <property type="entry name" value="DNA_mismatch_repair_MutS/MSH"/>
</dbReference>
<dbReference type="InterPro" id="IPR007696">
    <property type="entry name" value="DNA_mismatch_repair_MutS_core"/>
</dbReference>
<evidence type="ECO:0000256" key="10">
    <source>
        <dbReference type="SAM" id="MobiDB-lite"/>
    </source>
</evidence>
<evidence type="ECO:0000256" key="8">
    <source>
        <dbReference type="NCBIfam" id="TIGR01070"/>
    </source>
</evidence>
<evidence type="ECO:0000256" key="2">
    <source>
        <dbReference type="ARBA" id="ARBA00022741"/>
    </source>
</evidence>
<dbReference type="InterPro" id="IPR007860">
    <property type="entry name" value="DNA_mmatch_repair_MutS_con_dom"/>
</dbReference>
<dbReference type="InterPro" id="IPR000432">
    <property type="entry name" value="DNA_mismatch_repair_MutS_C"/>
</dbReference>
<dbReference type="InterPro" id="IPR016151">
    <property type="entry name" value="DNA_mismatch_repair_MutS_N"/>
</dbReference>
<dbReference type="Gene3D" id="1.10.1420.10">
    <property type="match status" value="2"/>
</dbReference>
<dbReference type="SMART" id="SM00534">
    <property type="entry name" value="MUTSac"/>
    <property type="match status" value="1"/>
</dbReference>
<reference evidence="12" key="2">
    <citation type="submission" date="2020-09" db="EMBL/GenBank/DDBJ databases">
        <authorList>
            <person name="Sun Q."/>
            <person name="Ohkuma M."/>
        </authorList>
    </citation>
    <scope>NUCLEOTIDE SEQUENCE</scope>
    <source>
        <strain evidence="12">JCM 19596</strain>
    </source>
</reference>
<keyword evidence="5 7" id="KW-0238">DNA-binding</keyword>
<comment type="function">
    <text evidence="7">This protein is involved in the repair of mismatches in DNA. It is possible that it carries out the mismatch recognition step. This protein has a weak ATPase activity.</text>
</comment>
<evidence type="ECO:0000256" key="3">
    <source>
        <dbReference type="ARBA" id="ARBA00022763"/>
    </source>
</evidence>
<dbReference type="SUPFAM" id="SSF48334">
    <property type="entry name" value="DNA repair protein MutS, domain III"/>
    <property type="match status" value="1"/>
</dbReference>
<dbReference type="RefSeq" id="WP_188980509.1">
    <property type="nucleotide sequence ID" value="NZ_BMPG01000005.1"/>
</dbReference>
<dbReference type="InterPro" id="IPR036187">
    <property type="entry name" value="DNA_mismatch_repair_MutS_sf"/>
</dbReference>
<comment type="caution">
    <text evidence="12">The sequence shown here is derived from an EMBL/GenBank/DDBJ whole genome shotgun (WGS) entry which is preliminary data.</text>
</comment>
<evidence type="ECO:0000256" key="7">
    <source>
        <dbReference type="HAMAP-Rule" id="MF_00096"/>
    </source>
</evidence>
<dbReference type="Gene3D" id="3.30.420.110">
    <property type="entry name" value="MutS, connector domain"/>
    <property type="match status" value="1"/>
</dbReference>
<feature type="region of interest" description="Disordered" evidence="10">
    <location>
        <begin position="813"/>
        <end position="832"/>
    </location>
</feature>
<dbReference type="GO" id="GO:0140664">
    <property type="term" value="F:ATP-dependent DNA damage sensor activity"/>
    <property type="evidence" value="ECO:0007669"/>
    <property type="project" value="InterPro"/>
</dbReference>
<evidence type="ECO:0000256" key="9">
    <source>
        <dbReference type="RuleBase" id="RU003756"/>
    </source>
</evidence>
<dbReference type="Gene3D" id="3.40.50.300">
    <property type="entry name" value="P-loop containing nucleotide triphosphate hydrolases"/>
    <property type="match status" value="1"/>
</dbReference>
<dbReference type="Pfam" id="PF01624">
    <property type="entry name" value="MutS_I"/>
    <property type="match status" value="1"/>
</dbReference>
<dbReference type="FunFam" id="3.40.50.300:FF:000870">
    <property type="entry name" value="MutS protein homolog 4"/>
    <property type="match status" value="1"/>
</dbReference>
<dbReference type="InterPro" id="IPR005748">
    <property type="entry name" value="DNA_mismatch_repair_MutS"/>
</dbReference>
<dbReference type="Pfam" id="PF05190">
    <property type="entry name" value="MutS_IV"/>
    <property type="match status" value="1"/>
</dbReference>
<dbReference type="HAMAP" id="MF_00096">
    <property type="entry name" value="MutS"/>
    <property type="match status" value="1"/>
</dbReference>
<gene>
    <name evidence="7" type="primary">mutS</name>
    <name evidence="12" type="ORF">GCM10009039_30690</name>
</gene>
<dbReference type="PANTHER" id="PTHR11361:SF34">
    <property type="entry name" value="DNA MISMATCH REPAIR PROTEIN MSH1, MITOCHONDRIAL"/>
    <property type="match status" value="1"/>
</dbReference>
<organism evidence="12 13">
    <name type="scientific">Halocalculus aciditolerans</name>
    <dbReference type="NCBI Taxonomy" id="1383812"/>
    <lineage>
        <taxon>Archaea</taxon>
        <taxon>Methanobacteriati</taxon>
        <taxon>Methanobacteriota</taxon>
        <taxon>Stenosarchaea group</taxon>
        <taxon>Halobacteria</taxon>
        <taxon>Halobacteriales</taxon>
        <taxon>Halobacteriaceae</taxon>
        <taxon>Halocalculus</taxon>
    </lineage>
</organism>
<dbReference type="InterPro" id="IPR045076">
    <property type="entry name" value="MutS"/>
</dbReference>
<proteinExistence type="inferred from homology"/>
<sequence length="864" mass="93541">MESALGPPEKMAARRSELTPMMGQYFDLCEEYDDALVLFQVGDFYEAFCEAAEAVSRTCEVALTAREDSTGEYPMAGVPIDSAASYIEDLLDAGYRVAVADQVQDPDEASGVVDRAVTRVVTPGTLTEDELLAPGENNFVAAVAGETGKASQFGVAFLDVSTGDFVATSVRDVSSVRDELARFAPAEAILGPLVPADVVPSDVTISPFDDGAFDSEAAGEQLTRHLRGGAQALASDVEVRACGALLGYAEYARGGAEGDLDYLTHLTRYDPRDHMILDEVARESLELFEPRSVHGAEGTALVDVLDETACALGRRRLTDWLRRPLVDAAAIEARLDAVAELTESVVAREGLHDELKGVYDLERLITRVSRGRADARDLRSLHATLDRVPDVRETLADAESERLAELRERLDPLDDVRDLIDSAVRENPPAEITEGEILKPSFDEELAELRATERAGKEWIDSLEAEERELTGIDSLKVGHNAVHGYYIEVTNPNLDAVPEHYQRRQTLKNSERFVTPELKEREDEILSATARADDLEYELFQEVRRAVAGEVARVQALADALATLDVLASLATVAAEHGYVRPEVGSDGIDVEGGRHPVVERSLSSFVPNDTHLGDNAKLAVITGPNMSGKSTYMRQVALVSVLAQLGSFVPAESAELPVLDRVFTRVGASDDIAGGRSTFMVEMSELATILRDATENSLVLLDEVGRGTATTDGLAIAQAITEHLHDETRAFTLFATHHHELTEVADSLAHATNLHFAAADTGEDGVEFDHRISRGAATASYGVDVARAAGVPNSVVARSRDLLADLEAREEDLVEETETDVTESDDSLPADARETLRDVDLAAMTPLEAMNVLADLKDRLDD</sequence>
<dbReference type="PROSITE" id="PS00486">
    <property type="entry name" value="DNA_MISMATCH_REPAIR_2"/>
    <property type="match status" value="1"/>
</dbReference>
<dbReference type="EMBL" id="BMPG01000005">
    <property type="protein sequence ID" value="GGL70474.1"/>
    <property type="molecule type" value="Genomic_DNA"/>
</dbReference>
<dbReference type="NCBIfam" id="TIGR01070">
    <property type="entry name" value="mutS1"/>
    <property type="match status" value="1"/>
</dbReference>
<feature type="binding site" evidence="7">
    <location>
        <begin position="625"/>
        <end position="632"/>
    </location>
    <ligand>
        <name>ATP</name>
        <dbReference type="ChEBI" id="CHEBI:30616"/>
    </ligand>
</feature>
<dbReference type="SMART" id="SM00533">
    <property type="entry name" value="MUTSd"/>
    <property type="match status" value="1"/>
</dbReference>
<keyword evidence="2 7" id="KW-0547">Nucleotide-binding</keyword>
<dbReference type="NCBIfam" id="NF003810">
    <property type="entry name" value="PRK05399.1"/>
    <property type="match status" value="1"/>
</dbReference>
<dbReference type="Pfam" id="PF05188">
    <property type="entry name" value="MutS_II"/>
    <property type="match status" value="1"/>
</dbReference>
<dbReference type="SUPFAM" id="SSF55271">
    <property type="entry name" value="DNA repair protein MutS, domain I"/>
    <property type="match status" value="1"/>
</dbReference>
<dbReference type="PANTHER" id="PTHR11361">
    <property type="entry name" value="DNA MISMATCH REPAIR PROTEIN MUTS FAMILY MEMBER"/>
    <property type="match status" value="1"/>
</dbReference>
<evidence type="ECO:0000256" key="4">
    <source>
        <dbReference type="ARBA" id="ARBA00022840"/>
    </source>
</evidence>
<dbReference type="Pfam" id="PF05192">
    <property type="entry name" value="MutS_III"/>
    <property type="match status" value="1"/>
</dbReference>
<comment type="similarity">
    <text evidence="1 7 9">Belongs to the DNA mismatch repair MutS family.</text>
</comment>
<dbReference type="InterPro" id="IPR007695">
    <property type="entry name" value="DNA_mismatch_repair_MutS-lik_N"/>
</dbReference>
<dbReference type="OrthoDB" id="146065at2157"/>
<dbReference type="AlphaFoldDB" id="A0A830F7E1"/>
<evidence type="ECO:0000313" key="13">
    <source>
        <dbReference type="Proteomes" id="UP000607197"/>
    </source>
</evidence>
<dbReference type="GO" id="GO:0006298">
    <property type="term" value="P:mismatch repair"/>
    <property type="evidence" value="ECO:0007669"/>
    <property type="project" value="UniProtKB-UniRule"/>
</dbReference>
<dbReference type="Pfam" id="PF00488">
    <property type="entry name" value="MutS_V"/>
    <property type="match status" value="1"/>
</dbReference>
<evidence type="ECO:0000259" key="11">
    <source>
        <dbReference type="PROSITE" id="PS00486"/>
    </source>
</evidence>
<feature type="compositionally biased region" description="Acidic residues" evidence="10">
    <location>
        <begin position="813"/>
        <end position="830"/>
    </location>
</feature>
<evidence type="ECO:0000313" key="12">
    <source>
        <dbReference type="EMBL" id="GGL70474.1"/>
    </source>
</evidence>
<name>A0A830F7E1_9EURY</name>
<evidence type="ECO:0000256" key="5">
    <source>
        <dbReference type="ARBA" id="ARBA00023125"/>
    </source>
</evidence>
<dbReference type="PIRSF" id="PIRSF037677">
    <property type="entry name" value="DNA_mis_repair_Msh6"/>
    <property type="match status" value="1"/>
</dbReference>
<dbReference type="InterPro" id="IPR027417">
    <property type="entry name" value="P-loop_NTPase"/>
</dbReference>
<dbReference type="GO" id="GO:0030983">
    <property type="term" value="F:mismatched DNA binding"/>
    <property type="evidence" value="ECO:0007669"/>
    <property type="project" value="InterPro"/>
</dbReference>
<reference evidence="12" key="1">
    <citation type="journal article" date="2014" name="Int. J. Syst. Evol. Microbiol.">
        <title>Complete genome sequence of Corynebacterium casei LMG S-19264T (=DSM 44701T), isolated from a smear-ripened cheese.</title>
        <authorList>
            <consortium name="US DOE Joint Genome Institute (JGI-PGF)"/>
            <person name="Walter F."/>
            <person name="Albersmeier A."/>
            <person name="Kalinowski J."/>
            <person name="Ruckert C."/>
        </authorList>
    </citation>
    <scope>NUCLEOTIDE SEQUENCE</scope>
    <source>
        <strain evidence="12">JCM 19596</strain>
    </source>
</reference>
<evidence type="ECO:0000256" key="1">
    <source>
        <dbReference type="ARBA" id="ARBA00006271"/>
    </source>
</evidence>
<keyword evidence="4 7" id="KW-0067">ATP-binding</keyword>
<protein>
    <recommendedName>
        <fullName evidence="7 8">DNA mismatch repair protein MutS</fullName>
    </recommendedName>
</protein>
<accession>A0A830F7E1</accession>
<keyword evidence="3 7" id="KW-0227">DNA damage</keyword>
<dbReference type="SUPFAM" id="SSF53150">
    <property type="entry name" value="DNA repair protein MutS, domain II"/>
    <property type="match status" value="1"/>
</dbReference>